<dbReference type="EMBL" id="LNQE01000892">
    <property type="protein sequence ID" value="KUG23645.1"/>
    <property type="molecule type" value="Genomic_DNA"/>
</dbReference>
<accession>A0A0W8FRY7</accession>
<gene>
    <name evidence="1" type="ORF">ASZ90_006556</name>
</gene>
<reference evidence="1" key="1">
    <citation type="journal article" date="2015" name="Proc. Natl. Acad. Sci. U.S.A.">
        <title>Networks of energetic and metabolic interactions define dynamics in microbial communities.</title>
        <authorList>
            <person name="Embree M."/>
            <person name="Liu J.K."/>
            <person name="Al-Bassam M.M."/>
            <person name="Zengler K."/>
        </authorList>
    </citation>
    <scope>NUCLEOTIDE SEQUENCE</scope>
</reference>
<dbReference type="AlphaFoldDB" id="A0A0W8FRY7"/>
<organism evidence="1">
    <name type="scientific">hydrocarbon metagenome</name>
    <dbReference type="NCBI Taxonomy" id="938273"/>
    <lineage>
        <taxon>unclassified sequences</taxon>
        <taxon>metagenomes</taxon>
        <taxon>ecological metagenomes</taxon>
    </lineage>
</organism>
<sequence>MINVFIIFNVRFSDVLHTLILRQDKSLLVTLPYLSMNASFKDISAILIRRCFELIRSGTIILFSGIISKSTNGSFSKTLVCALTFGVLISILIVDKFGSWIVLSFAGVIPRPFLTIVQWPRPGNGTLNFLQILAKPTSDKPNSLAHLDTGFIHTM</sequence>
<comment type="caution">
    <text evidence="1">The sequence shown here is derived from an EMBL/GenBank/DDBJ whole genome shotgun (WGS) entry which is preliminary data.</text>
</comment>
<evidence type="ECO:0000313" key="1">
    <source>
        <dbReference type="EMBL" id="KUG23645.1"/>
    </source>
</evidence>
<proteinExistence type="predicted"/>
<name>A0A0W8FRY7_9ZZZZ</name>
<protein>
    <submittedName>
        <fullName evidence="1">Uncharacterized protein</fullName>
    </submittedName>
</protein>